<dbReference type="Pfam" id="PF01177">
    <property type="entry name" value="Asp_Glu_race"/>
    <property type="match status" value="2"/>
</dbReference>
<dbReference type="RefSeq" id="WP_379800139.1">
    <property type="nucleotide sequence ID" value="NZ_JBHSFY010000012.1"/>
</dbReference>
<evidence type="ECO:0000313" key="3">
    <source>
        <dbReference type="EMBL" id="MFC4479033.1"/>
    </source>
</evidence>
<dbReference type="PROSITE" id="PS00924">
    <property type="entry name" value="ASP_GLU_RACEMASE_2"/>
    <property type="match status" value="1"/>
</dbReference>
<evidence type="ECO:0000313" key="4">
    <source>
        <dbReference type="Proteomes" id="UP001596003"/>
    </source>
</evidence>
<comment type="caution">
    <text evidence="3">The sequence shown here is derived from an EMBL/GenBank/DDBJ whole genome shotgun (WGS) entry which is preliminary data.</text>
</comment>
<proteinExistence type="inferred from homology"/>
<evidence type="ECO:0000256" key="2">
    <source>
        <dbReference type="ARBA" id="ARBA00023235"/>
    </source>
</evidence>
<dbReference type="PROSITE" id="PS00923">
    <property type="entry name" value="ASP_GLU_RACEMASE_1"/>
    <property type="match status" value="1"/>
</dbReference>
<dbReference type="InterPro" id="IPR004380">
    <property type="entry name" value="Asp_race"/>
</dbReference>
<dbReference type="Proteomes" id="UP001596003">
    <property type="component" value="Unassembled WGS sequence"/>
</dbReference>
<gene>
    <name evidence="3" type="ORF">ACFO3N_18295</name>
</gene>
<reference evidence="4" key="1">
    <citation type="journal article" date="2019" name="Int. J. Syst. Evol. Microbiol.">
        <title>The Global Catalogue of Microorganisms (GCM) 10K type strain sequencing project: providing services to taxonomists for standard genome sequencing and annotation.</title>
        <authorList>
            <consortium name="The Broad Institute Genomics Platform"/>
            <consortium name="The Broad Institute Genome Sequencing Center for Infectious Disease"/>
            <person name="Wu L."/>
            <person name="Ma J."/>
        </authorList>
    </citation>
    <scope>NUCLEOTIDE SEQUENCE [LARGE SCALE GENOMIC DNA]</scope>
    <source>
        <strain evidence="4">NBRC 103627</strain>
    </source>
</reference>
<accession>A0ABV8ZG56</accession>
<sequence length="471" mass="53096">MEKIAVIGGLGTLSGGDLFFKLLKNKEVLRNQLDYYFIFEQQPYNQINMPLNDEADIKSRKYYTYNVCKNFEKTDVTKILLPCFASHSFIEELQKEIEIPIVNIFNALENHITTKFKKDTKIGVLTSNFVKNLPIDKKYLSGFHLVFPDKQDLIMEAIYGEIGIKNGYLDGVSLEQITTVCLNLLDQGCEVILPMITEISLVSEQLWKRGIPVIDVNQIYADYALGTTKRNLKKIFKLGIMGGVGPAATVDFMNKIIESTPAEKDQDHIKMIVEQNPQIPDRTANLVRKETDPTIAMYSTCKRLEAEGADAIAIPCNTAHAFVESIQEHLKIPIINMLKITAEFILDKFGSKAKVGLLATSGTIQSHVYHEIFKEFNFKVVVPDEMHQQFVMESIYGDHGVKAGFQKGVCKDNIMKAADHLIDNNVDIVILGCTELPLMFKNETEIIRGSKRIPLVDPTLILAKKIVNIVF</sequence>
<dbReference type="Gene3D" id="3.40.50.1860">
    <property type="match status" value="4"/>
</dbReference>
<dbReference type="SUPFAM" id="SSF53681">
    <property type="entry name" value="Aspartate/glutamate racemase"/>
    <property type="match status" value="4"/>
</dbReference>
<name>A0ABV8ZG56_9FLAO</name>
<dbReference type="InterPro" id="IPR018187">
    <property type="entry name" value="Asp/Glu_racemase_AS_1"/>
</dbReference>
<dbReference type="InterPro" id="IPR001920">
    <property type="entry name" value="Asp/Glu_race"/>
</dbReference>
<dbReference type="EMBL" id="JBHSFY010000012">
    <property type="protein sequence ID" value="MFC4479033.1"/>
    <property type="molecule type" value="Genomic_DNA"/>
</dbReference>
<comment type="similarity">
    <text evidence="1">Belongs to the aspartate/glutamate racemases family.</text>
</comment>
<dbReference type="InterPro" id="IPR015942">
    <property type="entry name" value="Asp/Glu/hydantoin_racemase"/>
</dbReference>
<dbReference type="PANTHER" id="PTHR21198:SF7">
    <property type="entry name" value="ASPARTATE-GLUTAMATE RACEMASE FAMILY"/>
    <property type="match status" value="1"/>
</dbReference>
<keyword evidence="2 3" id="KW-0413">Isomerase</keyword>
<keyword evidence="4" id="KW-1185">Reference proteome</keyword>
<dbReference type="NCBIfam" id="TIGR00035">
    <property type="entry name" value="asp_race"/>
    <property type="match status" value="1"/>
</dbReference>
<dbReference type="PANTHER" id="PTHR21198">
    <property type="entry name" value="GLUTAMATE RACEMASE"/>
    <property type="match status" value="1"/>
</dbReference>
<dbReference type="InterPro" id="IPR033134">
    <property type="entry name" value="Asp/Glu_racemase_AS_2"/>
</dbReference>
<protein>
    <submittedName>
        <fullName evidence="3">Amino acid racemase</fullName>
        <ecNumber evidence="3">5.1.1.-</ecNumber>
    </submittedName>
</protein>
<dbReference type="EC" id="5.1.1.-" evidence="3"/>
<organism evidence="3 4">
    <name type="scientific">Flavobacterium chungangensis</name>
    <dbReference type="NCBI Taxonomy" id="2708132"/>
    <lineage>
        <taxon>Bacteria</taxon>
        <taxon>Pseudomonadati</taxon>
        <taxon>Bacteroidota</taxon>
        <taxon>Flavobacteriia</taxon>
        <taxon>Flavobacteriales</taxon>
        <taxon>Flavobacteriaceae</taxon>
        <taxon>Flavobacterium</taxon>
    </lineage>
</organism>
<evidence type="ECO:0000256" key="1">
    <source>
        <dbReference type="ARBA" id="ARBA00007847"/>
    </source>
</evidence>
<dbReference type="GO" id="GO:0016853">
    <property type="term" value="F:isomerase activity"/>
    <property type="evidence" value="ECO:0007669"/>
    <property type="project" value="UniProtKB-KW"/>
</dbReference>